<evidence type="ECO:0000256" key="2">
    <source>
        <dbReference type="SAM" id="Phobius"/>
    </source>
</evidence>
<keyword evidence="2" id="KW-1133">Transmembrane helix</keyword>
<keyword evidence="2" id="KW-0472">Membrane</keyword>
<dbReference type="Proteomes" id="UP000001072">
    <property type="component" value="Unassembled WGS sequence"/>
</dbReference>
<gene>
    <name evidence="3" type="ORF">MELLADRAFT_92236</name>
</gene>
<dbReference type="RefSeq" id="XP_007405486.1">
    <property type="nucleotide sequence ID" value="XM_007405424.1"/>
</dbReference>
<evidence type="ECO:0000313" key="4">
    <source>
        <dbReference type="Proteomes" id="UP000001072"/>
    </source>
</evidence>
<feature type="transmembrane region" description="Helical" evidence="2">
    <location>
        <begin position="36"/>
        <end position="55"/>
    </location>
</feature>
<feature type="compositionally biased region" description="Basic residues" evidence="1">
    <location>
        <begin position="190"/>
        <end position="199"/>
    </location>
</feature>
<feature type="region of interest" description="Disordered" evidence="1">
    <location>
        <begin position="111"/>
        <end position="225"/>
    </location>
</feature>
<dbReference type="EMBL" id="GL883093">
    <property type="protein sequence ID" value="EGG10884.1"/>
    <property type="molecule type" value="Genomic_DNA"/>
</dbReference>
<dbReference type="AlphaFoldDB" id="F4R8X2"/>
<reference evidence="4" key="1">
    <citation type="journal article" date="2011" name="Proc. Natl. Acad. Sci. U.S.A.">
        <title>Obligate biotrophy features unraveled by the genomic analysis of rust fungi.</title>
        <authorList>
            <person name="Duplessis S."/>
            <person name="Cuomo C.A."/>
            <person name="Lin Y.-C."/>
            <person name="Aerts A."/>
            <person name="Tisserant E."/>
            <person name="Veneault-Fourrey C."/>
            <person name="Joly D.L."/>
            <person name="Hacquard S."/>
            <person name="Amselem J."/>
            <person name="Cantarel B.L."/>
            <person name="Chiu R."/>
            <person name="Coutinho P.M."/>
            <person name="Feau N."/>
            <person name="Field M."/>
            <person name="Frey P."/>
            <person name="Gelhaye E."/>
            <person name="Goldberg J."/>
            <person name="Grabherr M.G."/>
            <person name="Kodira C.D."/>
            <person name="Kohler A."/>
            <person name="Kuees U."/>
            <person name="Lindquist E.A."/>
            <person name="Lucas S.M."/>
            <person name="Mago R."/>
            <person name="Mauceli E."/>
            <person name="Morin E."/>
            <person name="Murat C."/>
            <person name="Pangilinan J.L."/>
            <person name="Park R."/>
            <person name="Pearson M."/>
            <person name="Quesneville H."/>
            <person name="Rouhier N."/>
            <person name="Sakthikumar S."/>
            <person name="Salamov A.A."/>
            <person name="Schmutz J."/>
            <person name="Selles B."/>
            <person name="Shapiro H."/>
            <person name="Tanguay P."/>
            <person name="Tuskan G.A."/>
            <person name="Henrissat B."/>
            <person name="Van de Peer Y."/>
            <person name="Rouze P."/>
            <person name="Ellis J.G."/>
            <person name="Dodds P.N."/>
            <person name="Schein J.E."/>
            <person name="Zhong S."/>
            <person name="Hamelin R.C."/>
            <person name="Grigoriev I.V."/>
            <person name="Szabo L.J."/>
            <person name="Martin F."/>
        </authorList>
    </citation>
    <scope>NUCLEOTIDE SEQUENCE [LARGE SCALE GENOMIC DNA]</scope>
    <source>
        <strain evidence="4">98AG31 / pathotype 3-4-7</strain>
    </source>
</reference>
<name>F4R8X2_MELLP</name>
<dbReference type="KEGG" id="mlr:MELLADRAFT_92236"/>
<dbReference type="VEuPathDB" id="FungiDB:MELLADRAFT_92236"/>
<feature type="transmembrane region" description="Helical" evidence="2">
    <location>
        <begin position="6"/>
        <end position="24"/>
    </location>
</feature>
<organism evidence="4">
    <name type="scientific">Melampsora larici-populina (strain 98AG31 / pathotype 3-4-7)</name>
    <name type="common">Poplar leaf rust fungus</name>
    <dbReference type="NCBI Taxonomy" id="747676"/>
    <lineage>
        <taxon>Eukaryota</taxon>
        <taxon>Fungi</taxon>
        <taxon>Dikarya</taxon>
        <taxon>Basidiomycota</taxon>
        <taxon>Pucciniomycotina</taxon>
        <taxon>Pucciniomycetes</taxon>
        <taxon>Pucciniales</taxon>
        <taxon>Melampsoraceae</taxon>
        <taxon>Melampsora</taxon>
    </lineage>
</organism>
<dbReference type="GeneID" id="18936176"/>
<keyword evidence="2" id="KW-0812">Transmembrane</keyword>
<dbReference type="HOGENOM" id="CLU_1230172_0_0_1"/>
<keyword evidence="4" id="KW-1185">Reference proteome</keyword>
<sequence>MSFSEINVGPVTLISTVIALYRNWVTLLARAKLQDLLTGALAICVAGFFFGSKILRYRRSSLLNQPIGHLTIMDDDDVTTWLHHQLDRQTPTLNPNRWSNESDVFNNTVVSHIVPNPPERSKRSGIKQKKAVSQEKTSLPQSKGKKAVSTASTATAASGPSNRQHSVAPLVSSHAPSANLLQDSDDKNARIRNKKKKPKGALELKDKVHDDVGLYFGEPTCGEED</sequence>
<dbReference type="InParanoid" id="F4R8X2"/>
<protein>
    <submittedName>
        <fullName evidence="3">Uncharacterized protein</fullName>
    </submittedName>
</protein>
<evidence type="ECO:0000256" key="1">
    <source>
        <dbReference type="SAM" id="MobiDB-lite"/>
    </source>
</evidence>
<feature type="compositionally biased region" description="Basic and acidic residues" evidence="1">
    <location>
        <begin position="200"/>
        <end position="212"/>
    </location>
</feature>
<proteinExistence type="predicted"/>
<evidence type="ECO:0000313" key="3">
    <source>
        <dbReference type="EMBL" id="EGG10884.1"/>
    </source>
</evidence>
<feature type="compositionally biased region" description="Low complexity" evidence="1">
    <location>
        <begin position="147"/>
        <end position="161"/>
    </location>
</feature>
<accession>F4R8X2</accession>